<proteinExistence type="predicted"/>
<gene>
    <name evidence="1" type="ORF">CDV31_010000</name>
</gene>
<comment type="caution">
    <text evidence="1">The sequence shown here is derived from an EMBL/GenBank/DDBJ whole genome shotgun (WGS) entry which is preliminary data.</text>
</comment>
<keyword evidence="2" id="KW-1185">Reference proteome</keyword>
<evidence type="ECO:0000313" key="2">
    <source>
        <dbReference type="Proteomes" id="UP000288429"/>
    </source>
</evidence>
<name>A0A428TR70_9HYPO</name>
<reference evidence="1 2" key="1">
    <citation type="submission" date="2017-06" db="EMBL/GenBank/DDBJ databases">
        <title>Cmopartive genomic analysis of Ambrosia Fusariam Clade fungi.</title>
        <authorList>
            <person name="Stajich J.E."/>
            <person name="Carrillo J."/>
            <person name="Kijimoto T."/>
            <person name="Eskalen A."/>
            <person name="O'Donnell K."/>
            <person name="Kasson M."/>
        </authorList>
    </citation>
    <scope>NUCLEOTIDE SEQUENCE [LARGE SCALE GENOMIC DNA]</scope>
    <source>
        <strain evidence="1 2">NRRL 20438</strain>
    </source>
</reference>
<dbReference type="AlphaFoldDB" id="A0A428TR70"/>
<dbReference type="Proteomes" id="UP000288429">
    <property type="component" value="Unassembled WGS sequence"/>
</dbReference>
<accession>A0A428TR70</accession>
<protein>
    <submittedName>
        <fullName evidence="1">Uncharacterized protein</fullName>
    </submittedName>
</protein>
<dbReference type="EMBL" id="NIZV01000149">
    <property type="protein sequence ID" value="RSM04512.1"/>
    <property type="molecule type" value="Genomic_DNA"/>
</dbReference>
<evidence type="ECO:0000313" key="1">
    <source>
        <dbReference type="EMBL" id="RSM04512.1"/>
    </source>
</evidence>
<organism evidence="1 2">
    <name type="scientific">Fusarium ambrosium</name>
    <dbReference type="NCBI Taxonomy" id="131363"/>
    <lineage>
        <taxon>Eukaryota</taxon>
        <taxon>Fungi</taxon>
        <taxon>Dikarya</taxon>
        <taxon>Ascomycota</taxon>
        <taxon>Pezizomycotina</taxon>
        <taxon>Sordariomycetes</taxon>
        <taxon>Hypocreomycetidae</taxon>
        <taxon>Hypocreales</taxon>
        <taxon>Nectriaceae</taxon>
        <taxon>Fusarium</taxon>
        <taxon>Fusarium solani species complex</taxon>
    </lineage>
</organism>
<sequence>MIWPLLTRKRPFPSLTLFFFYKTLSSKILPGQPPSLPSDKLHHTSHLNHSHLLFQSIKRNHDHYRTRRRHINLVAGTLSRISFRGRHHQHINLNIKPAPRRWSRGHGGRIASTRGTDL</sequence>